<evidence type="ECO:0000313" key="1">
    <source>
        <dbReference type="EMBL" id="KHF99846.1"/>
    </source>
</evidence>
<comment type="caution">
    <text evidence="1">The sequence shown here is derived from an EMBL/GenBank/DDBJ whole genome shotgun (WGS) entry which is preliminary data.</text>
</comment>
<proteinExistence type="predicted"/>
<dbReference type="Proteomes" id="UP000032142">
    <property type="component" value="Unassembled WGS sequence"/>
</dbReference>
<protein>
    <submittedName>
        <fullName evidence="1">Uncharacterized protein</fullName>
    </submittedName>
</protein>
<keyword evidence="2" id="KW-1185">Reference proteome</keyword>
<evidence type="ECO:0000313" key="2">
    <source>
        <dbReference type="Proteomes" id="UP000032142"/>
    </source>
</evidence>
<sequence>MICNSLFILYPISKEHHDHIFSSQLRAIYED</sequence>
<organism evidence="1 2">
    <name type="scientific">Gossypium arboreum</name>
    <name type="common">Tree cotton</name>
    <name type="synonym">Gossypium nanking</name>
    <dbReference type="NCBI Taxonomy" id="29729"/>
    <lineage>
        <taxon>Eukaryota</taxon>
        <taxon>Viridiplantae</taxon>
        <taxon>Streptophyta</taxon>
        <taxon>Embryophyta</taxon>
        <taxon>Tracheophyta</taxon>
        <taxon>Spermatophyta</taxon>
        <taxon>Magnoliopsida</taxon>
        <taxon>eudicotyledons</taxon>
        <taxon>Gunneridae</taxon>
        <taxon>Pentapetalae</taxon>
        <taxon>rosids</taxon>
        <taxon>malvids</taxon>
        <taxon>Malvales</taxon>
        <taxon>Malvaceae</taxon>
        <taxon>Malvoideae</taxon>
        <taxon>Gossypium</taxon>
    </lineage>
</organism>
<dbReference type="EMBL" id="JRRC01098017">
    <property type="protein sequence ID" value="KHF99846.1"/>
    <property type="molecule type" value="Genomic_DNA"/>
</dbReference>
<reference evidence="2" key="1">
    <citation type="submission" date="2014-09" db="EMBL/GenBank/DDBJ databases">
        <authorList>
            <person name="Mudge J."/>
            <person name="Ramaraj T."/>
            <person name="Lindquist I.E."/>
            <person name="Bharti A.K."/>
            <person name="Sundararajan A."/>
            <person name="Cameron C.T."/>
            <person name="Woodward J.E."/>
            <person name="May G.D."/>
            <person name="Brubaker C."/>
            <person name="Broadhvest J."/>
            <person name="Wilkins T.A."/>
        </authorList>
    </citation>
    <scope>NUCLEOTIDE SEQUENCE</scope>
    <source>
        <strain evidence="2">cv. AKA8401</strain>
    </source>
</reference>
<dbReference type="AlphaFoldDB" id="A0A0B0MHL1"/>
<accession>A0A0B0MHL1</accession>
<gene>
    <name evidence="1" type="ORF">F383_38623</name>
</gene>
<name>A0A0B0MHL1_GOSAR</name>